<organism evidence="1">
    <name type="scientific">Salmonella typhimurium</name>
    <dbReference type="NCBI Taxonomy" id="90371"/>
    <lineage>
        <taxon>Bacteria</taxon>
        <taxon>Pseudomonadati</taxon>
        <taxon>Pseudomonadota</taxon>
        <taxon>Gammaproteobacteria</taxon>
        <taxon>Enterobacterales</taxon>
        <taxon>Enterobacteriaceae</taxon>
        <taxon>Salmonella</taxon>
    </lineage>
</organism>
<evidence type="ECO:0000313" key="1">
    <source>
        <dbReference type="EMBL" id="HAF7637371.1"/>
    </source>
</evidence>
<reference evidence="1" key="1">
    <citation type="journal article" date="2018" name="Genome Biol.">
        <title>SKESA: strategic k-mer extension for scrupulous assemblies.</title>
        <authorList>
            <person name="Souvorov A."/>
            <person name="Agarwala R."/>
            <person name="Lipman D.J."/>
        </authorList>
    </citation>
    <scope>NUCLEOTIDE SEQUENCE</scope>
    <source>
        <strain evidence="1">1694</strain>
    </source>
</reference>
<comment type="caution">
    <text evidence="1">The sequence shown here is derived from an EMBL/GenBank/DDBJ whole genome shotgun (WGS) entry which is preliminary data.</text>
</comment>
<name>A0A752UND9_SALTM</name>
<accession>A0A752UND9</accession>
<gene>
    <name evidence="1" type="ORF">G9304_004399</name>
</gene>
<reference evidence="1" key="2">
    <citation type="submission" date="2018-07" db="EMBL/GenBank/DDBJ databases">
        <authorList>
            <consortium name="NCBI Pathogen Detection Project"/>
        </authorList>
    </citation>
    <scope>NUCLEOTIDE SEQUENCE</scope>
    <source>
        <strain evidence="1">1694</strain>
    </source>
</reference>
<feature type="non-terminal residue" evidence="1">
    <location>
        <position position="1"/>
    </location>
</feature>
<dbReference type="EMBL" id="DAAWFE010000104">
    <property type="protein sequence ID" value="HAF7637371.1"/>
    <property type="molecule type" value="Genomic_DNA"/>
</dbReference>
<sequence>FKNKETEKEKMLKLAKGLLLSVMKKFMAEILDSLVGVSEPSDGVIRVITGNNLPVAK</sequence>
<proteinExistence type="predicted"/>
<dbReference type="AlphaFoldDB" id="A0A752UND9"/>
<protein>
    <submittedName>
        <fullName evidence="1">Uncharacterized protein</fullName>
    </submittedName>
</protein>